<evidence type="ECO:0000256" key="10">
    <source>
        <dbReference type="ARBA" id="ARBA00023180"/>
    </source>
</evidence>
<evidence type="ECO:0000256" key="4">
    <source>
        <dbReference type="ARBA" id="ARBA00022692"/>
    </source>
</evidence>
<dbReference type="InterPro" id="IPR027417">
    <property type="entry name" value="P-loop_NTPase"/>
</dbReference>
<dbReference type="InterPro" id="IPR005331">
    <property type="entry name" value="Sulfotransferase"/>
</dbReference>
<keyword evidence="5" id="KW-0735">Signal-anchor</keyword>
<sequence length="480" mass="55870">MFSMLIYTILGCGDPKGKTLEAPSIKYYKRNKMFSMLIYTILGCGEPKGKTLEAPSIKYYKRNKMFSMLIHTILGCGEPKGETLEAPSIKYYKRNKMFSTGLNYMQKKFCIPCSERVSELVEWNGHVEDDLVLIYNRVPKTGSTSFAGIAYDLCKHNHFNVLHVNTTKNAHVMSLSDQCYFYEAHNRLCNCKASLDGRVVYSIGFTVAIPSYYIFLAPHWKSVNFLTGVILMLTDTCIIFPFQMRFVQNITEWHEKKPALYHGHLAYIEFSRFGIAKKPVYINLIRNPLDRLISYYYFVRYGDDFRPFLRRRKAGNTETFDECVEKQGHDCDPEHLWLQIPFFCGQDAEKPGSQWALERAKYNLLHNYLIVGITEELGDFIAVLEAALPRLFKGAVKLYNQGKKSHLRKTSNKIPPKEETLAKIQESHIWKMEQDFYDFVAEQFNFIKQHTFELNNGAYIEKGNRFHYEKIRPSRVNNIT</sequence>
<keyword evidence="3" id="KW-0808">Transferase</keyword>
<gene>
    <name evidence="11" type="ORF">KUTeg_011204</name>
</gene>
<proteinExistence type="inferred from homology"/>
<keyword evidence="7" id="KW-0333">Golgi apparatus</keyword>
<accession>A0ABQ9F5S0</accession>
<evidence type="ECO:0000313" key="12">
    <source>
        <dbReference type="Proteomes" id="UP001217089"/>
    </source>
</evidence>
<keyword evidence="8" id="KW-0472">Membrane</keyword>
<dbReference type="SUPFAM" id="SSF52540">
    <property type="entry name" value="P-loop containing nucleoside triphosphate hydrolases"/>
    <property type="match status" value="1"/>
</dbReference>
<dbReference type="PANTHER" id="PTHR12129:SF17">
    <property type="entry name" value="HEPARAN SULFATE 2-O-SULFOTRANSFERASE 1"/>
    <property type="match status" value="1"/>
</dbReference>
<comment type="similarity">
    <text evidence="2">Belongs to the sulfotransferase 3 family.</text>
</comment>
<evidence type="ECO:0000256" key="3">
    <source>
        <dbReference type="ARBA" id="ARBA00022679"/>
    </source>
</evidence>
<evidence type="ECO:0000256" key="5">
    <source>
        <dbReference type="ARBA" id="ARBA00022968"/>
    </source>
</evidence>
<comment type="caution">
    <text evidence="11">The sequence shown here is derived from an EMBL/GenBank/DDBJ whole genome shotgun (WGS) entry which is preliminary data.</text>
</comment>
<evidence type="ECO:0000256" key="7">
    <source>
        <dbReference type="ARBA" id="ARBA00023034"/>
    </source>
</evidence>
<dbReference type="PANTHER" id="PTHR12129">
    <property type="entry name" value="HEPARAN SULFATE 2-O-SULFOTRANSFERASE"/>
    <property type="match status" value="1"/>
</dbReference>
<evidence type="ECO:0000256" key="1">
    <source>
        <dbReference type="ARBA" id="ARBA00004323"/>
    </source>
</evidence>
<evidence type="ECO:0000256" key="8">
    <source>
        <dbReference type="ARBA" id="ARBA00023136"/>
    </source>
</evidence>
<evidence type="ECO:0000256" key="2">
    <source>
        <dbReference type="ARBA" id="ARBA00010569"/>
    </source>
</evidence>
<keyword evidence="4" id="KW-0812">Transmembrane</keyword>
<keyword evidence="10" id="KW-0325">Glycoprotein</keyword>
<evidence type="ECO:0000313" key="11">
    <source>
        <dbReference type="EMBL" id="KAJ8311247.1"/>
    </source>
</evidence>
<name>A0ABQ9F5S0_TEGGR</name>
<evidence type="ECO:0000256" key="9">
    <source>
        <dbReference type="ARBA" id="ARBA00023157"/>
    </source>
</evidence>
<reference evidence="11 12" key="1">
    <citation type="submission" date="2022-12" db="EMBL/GenBank/DDBJ databases">
        <title>Chromosome-level genome of Tegillarca granosa.</title>
        <authorList>
            <person name="Kim J."/>
        </authorList>
    </citation>
    <scope>NUCLEOTIDE SEQUENCE [LARGE SCALE GENOMIC DNA]</scope>
    <source>
        <strain evidence="11">Teg-2019</strain>
        <tissue evidence="11">Adductor muscle</tissue>
    </source>
</reference>
<keyword evidence="9" id="KW-1015">Disulfide bond</keyword>
<keyword evidence="6" id="KW-1133">Transmembrane helix</keyword>
<organism evidence="11 12">
    <name type="scientific">Tegillarca granosa</name>
    <name type="common">Malaysian cockle</name>
    <name type="synonym">Anadara granosa</name>
    <dbReference type="NCBI Taxonomy" id="220873"/>
    <lineage>
        <taxon>Eukaryota</taxon>
        <taxon>Metazoa</taxon>
        <taxon>Spiralia</taxon>
        <taxon>Lophotrochozoa</taxon>
        <taxon>Mollusca</taxon>
        <taxon>Bivalvia</taxon>
        <taxon>Autobranchia</taxon>
        <taxon>Pteriomorphia</taxon>
        <taxon>Arcoida</taxon>
        <taxon>Arcoidea</taxon>
        <taxon>Arcidae</taxon>
        <taxon>Tegillarca</taxon>
    </lineage>
</organism>
<dbReference type="Gene3D" id="3.40.50.300">
    <property type="entry name" value="P-loop containing nucleotide triphosphate hydrolases"/>
    <property type="match status" value="2"/>
</dbReference>
<evidence type="ECO:0008006" key="13">
    <source>
        <dbReference type="Google" id="ProtNLM"/>
    </source>
</evidence>
<protein>
    <recommendedName>
        <fullName evidence="13">Heparan sulfate 2-O-sulfotransferase 1</fullName>
    </recommendedName>
</protein>
<keyword evidence="12" id="KW-1185">Reference proteome</keyword>
<comment type="subcellular location">
    <subcellularLocation>
        <location evidence="1">Golgi apparatus membrane</location>
        <topology evidence="1">Single-pass type II membrane protein</topology>
    </subcellularLocation>
</comment>
<dbReference type="EMBL" id="JARBDR010000523">
    <property type="protein sequence ID" value="KAJ8311247.1"/>
    <property type="molecule type" value="Genomic_DNA"/>
</dbReference>
<dbReference type="InterPro" id="IPR007734">
    <property type="entry name" value="Heparan_SO4_2-O-STrfase"/>
</dbReference>
<dbReference type="Proteomes" id="UP001217089">
    <property type="component" value="Unassembled WGS sequence"/>
</dbReference>
<dbReference type="Pfam" id="PF03567">
    <property type="entry name" value="Sulfotransfer_2"/>
    <property type="match status" value="2"/>
</dbReference>
<evidence type="ECO:0000256" key="6">
    <source>
        <dbReference type="ARBA" id="ARBA00022989"/>
    </source>
</evidence>